<sequence>MKYPTHIIDPNGDVTIKLLNPNAPFAVSEEWDYGENGELPSWFGSRQWNPLNNEQAVNSLLDLTIVDQNHQDEPSKSAASETHVSLLAETSLTRVPTRRQRHRKPAFNDEYSYQVSSRHLILASPFFRAALTKGWKEAHTLGTHGSVTFTVYDWDDQALFIFLNVIHGQHRDLPWKVGLELLAKITVIADYYQCIDAIQFMALSWYAFLKPTCSDLVRPRDIVLWLWVSWVLRLPEQFRKVGAMAMEQLDERMDSLGLPIPRRILGEFYGFGSFAIADGVRRCQSSRRVP</sequence>
<dbReference type="RefSeq" id="XP_024686280.1">
    <property type="nucleotide sequence ID" value="XM_024829640.1"/>
</dbReference>
<comment type="caution">
    <text evidence="1">The sequence shown here is derived from an EMBL/GenBank/DDBJ whole genome shotgun (WGS) entry which is preliminary data.</text>
</comment>
<gene>
    <name evidence="1" type="ORF">P174DRAFT_458301</name>
</gene>
<dbReference type="VEuPathDB" id="FungiDB:P174DRAFT_458301"/>
<dbReference type="OrthoDB" id="5326346at2759"/>
<dbReference type="OMA" id="MALSWYA"/>
<proteinExistence type="predicted"/>
<dbReference type="InterPro" id="IPR011333">
    <property type="entry name" value="SKP1/BTB/POZ_sf"/>
</dbReference>
<protein>
    <recommendedName>
        <fullName evidence="3">BTB domain-containing protein</fullName>
    </recommendedName>
</protein>
<dbReference type="STRING" id="1392255.A0A2I1CJ78"/>
<dbReference type="SUPFAM" id="SSF54695">
    <property type="entry name" value="POZ domain"/>
    <property type="match status" value="1"/>
</dbReference>
<dbReference type="Proteomes" id="UP000234474">
    <property type="component" value="Unassembled WGS sequence"/>
</dbReference>
<dbReference type="GeneID" id="36536966"/>
<dbReference type="AlphaFoldDB" id="A0A2I1CJ78"/>
<evidence type="ECO:0000313" key="1">
    <source>
        <dbReference type="EMBL" id="PKX97685.1"/>
    </source>
</evidence>
<dbReference type="Gene3D" id="3.30.710.10">
    <property type="entry name" value="Potassium Channel Kv1.1, Chain A"/>
    <property type="match status" value="1"/>
</dbReference>
<keyword evidence="2" id="KW-1185">Reference proteome</keyword>
<dbReference type="EMBL" id="MSZS01000002">
    <property type="protein sequence ID" value="PKX97685.1"/>
    <property type="molecule type" value="Genomic_DNA"/>
</dbReference>
<organism evidence="1 2">
    <name type="scientific">Aspergillus novofumigatus (strain IBT 16806)</name>
    <dbReference type="NCBI Taxonomy" id="1392255"/>
    <lineage>
        <taxon>Eukaryota</taxon>
        <taxon>Fungi</taxon>
        <taxon>Dikarya</taxon>
        <taxon>Ascomycota</taxon>
        <taxon>Pezizomycotina</taxon>
        <taxon>Eurotiomycetes</taxon>
        <taxon>Eurotiomycetidae</taxon>
        <taxon>Eurotiales</taxon>
        <taxon>Aspergillaceae</taxon>
        <taxon>Aspergillus</taxon>
        <taxon>Aspergillus subgen. Fumigati</taxon>
    </lineage>
</organism>
<evidence type="ECO:0000313" key="2">
    <source>
        <dbReference type="Proteomes" id="UP000234474"/>
    </source>
</evidence>
<reference evidence="2" key="1">
    <citation type="journal article" date="2018" name="Proc. Natl. Acad. Sci. U.S.A.">
        <title>Linking secondary metabolites to gene clusters through genome sequencing of six diverse Aspergillus species.</title>
        <authorList>
            <person name="Kaerboelling I."/>
            <person name="Vesth T.C."/>
            <person name="Frisvad J.C."/>
            <person name="Nybo J.L."/>
            <person name="Theobald S."/>
            <person name="Kuo A."/>
            <person name="Bowyer P."/>
            <person name="Matsuda Y."/>
            <person name="Mondo S."/>
            <person name="Lyhne E.K."/>
            <person name="Kogle M.E."/>
            <person name="Clum A."/>
            <person name="Lipzen A."/>
            <person name="Salamov A."/>
            <person name="Ngan C.Y."/>
            <person name="Daum C."/>
            <person name="Chiniquy J."/>
            <person name="Barry K."/>
            <person name="LaButti K."/>
            <person name="Haridas S."/>
            <person name="Simmons B.A."/>
            <person name="Magnuson J.K."/>
            <person name="Mortensen U.H."/>
            <person name="Larsen T.O."/>
            <person name="Grigoriev I.V."/>
            <person name="Baker S.E."/>
            <person name="Andersen M.R."/>
        </authorList>
    </citation>
    <scope>NUCLEOTIDE SEQUENCE [LARGE SCALE GENOMIC DNA]</scope>
    <source>
        <strain evidence="2">IBT 16806</strain>
    </source>
</reference>
<accession>A0A2I1CJ78</accession>
<evidence type="ECO:0008006" key="3">
    <source>
        <dbReference type="Google" id="ProtNLM"/>
    </source>
</evidence>
<name>A0A2I1CJ78_ASPN1</name>